<accession>A0A016U977</accession>
<reference evidence="2" key="1">
    <citation type="journal article" date="2015" name="Nat. Genet.">
        <title>The genome and transcriptome of the zoonotic hookworm Ancylostoma ceylanicum identify infection-specific gene families.</title>
        <authorList>
            <person name="Schwarz E.M."/>
            <person name="Hu Y."/>
            <person name="Antoshechkin I."/>
            <person name="Miller M.M."/>
            <person name="Sternberg P.W."/>
            <person name="Aroian R.V."/>
        </authorList>
    </citation>
    <scope>NUCLEOTIDE SEQUENCE</scope>
    <source>
        <strain evidence="2">HY135</strain>
    </source>
</reference>
<dbReference type="AlphaFoldDB" id="A0A016U977"/>
<organism evidence="1 2">
    <name type="scientific">Ancylostoma ceylanicum</name>
    <dbReference type="NCBI Taxonomy" id="53326"/>
    <lineage>
        <taxon>Eukaryota</taxon>
        <taxon>Metazoa</taxon>
        <taxon>Ecdysozoa</taxon>
        <taxon>Nematoda</taxon>
        <taxon>Chromadorea</taxon>
        <taxon>Rhabditida</taxon>
        <taxon>Rhabditina</taxon>
        <taxon>Rhabditomorpha</taxon>
        <taxon>Strongyloidea</taxon>
        <taxon>Ancylostomatidae</taxon>
        <taxon>Ancylostomatinae</taxon>
        <taxon>Ancylostoma</taxon>
    </lineage>
</organism>
<sequence length="88" mass="9659">MTFSITLPDNVVVPSRRRRAVILVLRLAKSWRVLRMLLPASAASANTAARLSLRSSLHYGTLHRVTPTSIAGRLASEIVSYHGWCSSS</sequence>
<dbReference type="EMBL" id="JARK01001388">
    <property type="protein sequence ID" value="EYC11153.1"/>
    <property type="molecule type" value="Genomic_DNA"/>
</dbReference>
<name>A0A016U977_9BILA</name>
<proteinExistence type="predicted"/>
<protein>
    <submittedName>
        <fullName evidence="1">Uncharacterized protein</fullName>
    </submittedName>
</protein>
<evidence type="ECO:0000313" key="1">
    <source>
        <dbReference type="EMBL" id="EYC11153.1"/>
    </source>
</evidence>
<dbReference type="Proteomes" id="UP000024635">
    <property type="component" value="Unassembled WGS sequence"/>
</dbReference>
<evidence type="ECO:0000313" key="2">
    <source>
        <dbReference type="Proteomes" id="UP000024635"/>
    </source>
</evidence>
<keyword evidence="2" id="KW-1185">Reference proteome</keyword>
<comment type="caution">
    <text evidence="1">The sequence shown here is derived from an EMBL/GenBank/DDBJ whole genome shotgun (WGS) entry which is preliminary data.</text>
</comment>
<gene>
    <name evidence="1" type="primary">Acey_s0052.g2252</name>
    <name evidence="1" type="ORF">Y032_0052g2252</name>
</gene>